<dbReference type="Pfam" id="PF00179">
    <property type="entry name" value="UQ_con"/>
    <property type="match status" value="1"/>
</dbReference>
<organism evidence="5 6">
    <name type="scientific">Lottia gigantea</name>
    <name type="common">Giant owl limpet</name>
    <dbReference type="NCBI Taxonomy" id="225164"/>
    <lineage>
        <taxon>Eukaryota</taxon>
        <taxon>Metazoa</taxon>
        <taxon>Spiralia</taxon>
        <taxon>Lophotrochozoa</taxon>
        <taxon>Mollusca</taxon>
        <taxon>Gastropoda</taxon>
        <taxon>Patellogastropoda</taxon>
        <taxon>Lottioidea</taxon>
        <taxon>Lottiidae</taxon>
        <taxon>Lottia</taxon>
    </lineage>
</organism>
<accession>V4BEN7</accession>
<protein>
    <recommendedName>
        <fullName evidence="7">UBC core domain-containing protein</fullName>
    </recommendedName>
</protein>
<dbReference type="RefSeq" id="XP_009045087.1">
    <property type="nucleotide sequence ID" value="XM_009046839.1"/>
</dbReference>
<sequence length="144" mass="15752">MITGPVDTPYSLGCFIFDIYFPSSYPYNPPLVKLITTGNGTVRFNPNLYSDGKVCLSLLGTWHAGDASEKWNAGKSTLHQVLVSIQSMILTSDPMFNEPGYDGMRETEDGKVSMILNSVLYLSSIGLKLTLKSMICHISFICGG</sequence>
<dbReference type="PANTHER" id="PTHR46116">
    <property type="entry name" value="(E3-INDEPENDENT) E2 UBIQUITIN-CONJUGATING ENZYME"/>
    <property type="match status" value="1"/>
</dbReference>
<evidence type="ECO:0008006" key="7">
    <source>
        <dbReference type="Google" id="ProtNLM"/>
    </source>
</evidence>
<dbReference type="GeneID" id="20233814"/>
<dbReference type="SMART" id="SM00212">
    <property type="entry name" value="UBCc"/>
    <property type="match status" value="1"/>
</dbReference>
<dbReference type="GO" id="GO:0016740">
    <property type="term" value="F:transferase activity"/>
    <property type="evidence" value="ECO:0007669"/>
    <property type="project" value="UniProtKB-KW"/>
</dbReference>
<dbReference type="PROSITE" id="PS50127">
    <property type="entry name" value="UBC_2"/>
    <property type="match status" value="1"/>
</dbReference>
<dbReference type="OrthoDB" id="47801at2759"/>
<dbReference type="AlphaFoldDB" id="V4BEN7"/>
<dbReference type="STRING" id="225164.V4BEN7"/>
<dbReference type="InterPro" id="IPR016135">
    <property type="entry name" value="UBQ-conjugating_enzyme/RWD"/>
</dbReference>
<dbReference type="InterPro" id="IPR008883">
    <property type="entry name" value="UEV_N"/>
</dbReference>
<evidence type="ECO:0000256" key="1">
    <source>
        <dbReference type="ARBA" id="ARBA00022679"/>
    </source>
</evidence>
<dbReference type="OMA" id="AMIFCDH"/>
<proteinExistence type="predicted"/>
<dbReference type="GO" id="GO:0004869">
    <property type="term" value="F:cysteine-type endopeptidase inhibitor activity"/>
    <property type="evidence" value="ECO:0007669"/>
    <property type="project" value="TreeGrafter"/>
</dbReference>
<dbReference type="Gene3D" id="3.10.110.10">
    <property type="entry name" value="Ubiquitin Conjugating Enzyme"/>
    <property type="match status" value="1"/>
</dbReference>
<evidence type="ECO:0000259" key="3">
    <source>
        <dbReference type="PROSITE" id="PS50127"/>
    </source>
</evidence>
<evidence type="ECO:0000256" key="2">
    <source>
        <dbReference type="ARBA" id="ARBA00022786"/>
    </source>
</evidence>
<dbReference type="CTD" id="20233814"/>
<gene>
    <name evidence="5" type="ORF">LOTGIDRAFT_136516</name>
</gene>
<dbReference type="GO" id="GO:0005634">
    <property type="term" value="C:nucleus"/>
    <property type="evidence" value="ECO:0007669"/>
    <property type="project" value="TreeGrafter"/>
</dbReference>
<evidence type="ECO:0000313" key="6">
    <source>
        <dbReference type="Proteomes" id="UP000030746"/>
    </source>
</evidence>
<dbReference type="SUPFAM" id="SSF54495">
    <property type="entry name" value="UBC-like"/>
    <property type="match status" value="1"/>
</dbReference>
<dbReference type="GO" id="GO:0043066">
    <property type="term" value="P:negative regulation of apoptotic process"/>
    <property type="evidence" value="ECO:0007669"/>
    <property type="project" value="TreeGrafter"/>
</dbReference>
<dbReference type="HOGENOM" id="CLU_025097_4_1_1"/>
<feature type="domain" description="UBC core" evidence="3">
    <location>
        <begin position="1"/>
        <end position="127"/>
    </location>
</feature>
<dbReference type="GO" id="GO:0015031">
    <property type="term" value="P:protein transport"/>
    <property type="evidence" value="ECO:0007669"/>
    <property type="project" value="InterPro"/>
</dbReference>
<keyword evidence="6" id="KW-1185">Reference proteome</keyword>
<name>V4BEN7_LOTGI</name>
<dbReference type="PROSITE" id="PS51322">
    <property type="entry name" value="UEV"/>
    <property type="match status" value="1"/>
</dbReference>
<evidence type="ECO:0000313" key="5">
    <source>
        <dbReference type="EMBL" id="ESP04277.1"/>
    </source>
</evidence>
<dbReference type="EMBL" id="KB199835">
    <property type="protein sequence ID" value="ESP04277.1"/>
    <property type="molecule type" value="Genomic_DNA"/>
</dbReference>
<evidence type="ECO:0000259" key="4">
    <source>
        <dbReference type="PROSITE" id="PS51322"/>
    </source>
</evidence>
<dbReference type="InterPro" id="IPR000608">
    <property type="entry name" value="UBC"/>
</dbReference>
<dbReference type="Proteomes" id="UP000030746">
    <property type="component" value="Unassembled WGS sequence"/>
</dbReference>
<reference evidence="5 6" key="1">
    <citation type="journal article" date="2013" name="Nature">
        <title>Insights into bilaterian evolution from three spiralian genomes.</title>
        <authorList>
            <person name="Simakov O."/>
            <person name="Marletaz F."/>
            <person name="Cho S.J."/>
            <person name="Edsinger-Gonzales E."/>
            <person name="Havlak P."/>
            <person name="Hellsten U."/>
            <person name="Kuo D.H."/>
            <person name="Larsson T."/>
            <person name="Lv J."/>
            <person name="Arendt D."/>
            <person name="Savage R."/>
            <person name="Osoegawa K."/>
            <person name="de Jong P."/>
            <person name="Grimwood J."/>
            <person name="Chapman J.A."/>
            <person name="Shapiro H."/>
            <person name="Aerts A."/>
            <person name="Otillar R.P."/>
            <person name="Terry A.Y."/>
            <person name="Boore J.L."/>
            <person name="Grigoriev I.V."/>
            <person name="Lindberg D.R."/>
            <person name="Seaver E.C."/>
            <person name="Weisblat D.A."/>
            <person name="Putnam N.H."/>
            <person name="Rokhsar D.S."/>
        </authorList>
    </citation>
    <scope>NUCLEOTIDE SEQUENCE [LARGE SCALE GENOMIC DNA]</scope>
</reference>
<feature type="domain" description="UEV" evidence="4">
    <location>
        <begin position="1"/>
        <end position="99"/>
    </location>
</feature>
<dbReference type="PANTHER" id="PTHR46116:SF39">
    <property type="entry name" value="BACULOVIRAL IAP REPEAT-CONTAINING PROTEIN 6"/>
    <property type="match status" value="1"/>
</dbReference>
<keyword evidence="2" id="KW-0833">Ubl conjugation pathway</keyword>
<dbReference type="KEGG" id="lgi:LOTGIDRAFT_136516"/>
<keyword evidence="1" id="KW-0808">Transferase</keyword>